<dbReference type="GO" id="GO:0016989">
    <property type="term" value="F:sigma factor antagonist activity"/>
    <property type="evidence" value="ECO:0007669"/>
    <property type="project" value="TreeGrafter"/>
</dbReference>
<dbReference type="EMBL" id="PYLS01000005">
    <property type="protein sequence ID" value="PST82536.1"/>
    <property type="molecule type" value="Genomic_DNA"/>
</dbReference>
<dbReference type="InterPro" id="IPR032508">
    <property type="entry name" value="FecR_C"/>
</dbReference>
<dbReference type="Proteomes" id="UP000240912">
    <property type="component" value="Unassembled WGS sequence"/>
</dbReference>
<evidence type="ECO:0000256" key="1">
    <source>
        <dbReference type="SAM" id="Phobius"/>
    </source>
</evidence>
<feature type="domain" description="FecR protein" evidence="2">
    <location>
        <begin position="120"/>
        <end position="211"/>
    </location>
</feature>
<dbReference type="Gene3D" id="2.60.120.1440">
    <property type="match status" value="1"/>
</dbReference>
<evidence type="ECO:0000259" key="3">
    <source>
        <dbReference type="Pfam" id="PF16344"/>
    </source>
</evidence>
<dbReference type="PANTHER" id="PTHR30273:SF2">
    <property type="entry name" value="PROTEIN FECR"/>
    <property type="match status" value="1"/>
</dbReference>
<evidence type="ECO:0000259" key="2">
    <source>
        <dbReference type="Pfam" id="PF04773"/>
    </source>
</evidence>
<protein>
    <recommendedName>
        <fullName evidence="6">FecR protein domain-containing protein</fullName>
    </recommendedName>
</protein>
<keyword evidence="1" id="KW-0472">Membrane</keyword>
<proteinExistence type="predicted"/>
<comment type="caution">
    <text evidence="4">The sequence shown here is derived from an EMBL/GenBank/DDBJ whole genome shotgun (WGS) entry which is preliminary data.</text>
</comment>
<feature type="transmembrane region" description="Helical" evidence="1">
    <location>
        <begin position="95"/>
        <end position="113"/>
    </location>
</feature>
<dbReference type="Pfam" id="PF04773">
    <property type="entry name" value="FecR"/>
    <property type="match status" value="1"/>
</dbReference>
<name>A0A2T3HJA8_9SPHI</name>
<dbReference type="PIRSF" id="PIRSF018266">
    <property type="entry name" value="FecR"/>
    <property type="match status" value="1"/>
</dbReference>
<dbReference type="Pfam" id="PF16344">
    <property type="entry name" value="FecR_C"/>
    <property type="match status" value="1"/>
</dbReference>
<dbReference type="AlphaFoldDB" id="A0A2T3HJA8"/>
<keyword evidence="1" id="KW-0812">Transmembrane</keyword>
<keyword evidence="5" id="KW-1185">Reference proteome</keyword>
<keyword evidence="1" id="KW-1133">Transmembrane helix</keyword>
<feature type="domain" description="Protein FecR C-terminal" evidence="3">
    <location>
        <begin position="254"/>
        <end position="320"/>
    </location>
</feature>
<organism evidence="4 5">
    <name type="scientific">Pedobacter yulinensis</name>
    <dbReference type="NCBI Taxonomy" id="2126353"/>
    <lineage>
        <taxon>Bacteria</taxon>
        <taxon>Pseudomonadati</taxon>
        <taxon>Bacteroidota</taxon>
        <taxon>Sphingobacteriia</taxon>
        <taxon>Sphingobacteriales</taxon>
        <taxon>Sphingobacteriaceae</taxon>
        <taxon>Pedobacter</taxon>
    </lineage>
</organism>
<reference evidence="4 5" key="1">
    <citation type="submission" date="2018-03" db="EMBL/GenBank/DDBJ databases">
        <authorList>
            <person name="Keele B.F."/>
        </authorList>
    </citation>
    <scope>NUCLEOTIDE SEQUENCE [LARGE SCALE GENOMIC DNA]</scope>
    <source>
        <strain evidence="4 5">YL28-9</strain>
    </source>
</reference>
<dbReference type="InterPro" id="IPR012373">
    <property type="entry name" value="Ferrdict_sens_TM"/>
</dbReference>
<dbReference type="PANTHER" id="PTHR30273">
    <property type="entry name" value="PERIPLASMIC SIGNAL SENSOR AND SIGMA FACTOR ACTIVATOR FECR-RELATED"/>
    <property type="match status" value="1"/>
</dbReference>
<sequence>MTMKNQPINDDLLVKYLLNEADSEERSLVNAWLHENHEHAKQLEHVRIILENSRLQTDDTLDAHAALARLNQRLEQRAGQRTVNRQHTFRRTLRIAAALLLLCGGAWLAYSLFSTAEVRISTTAQIQRDTLPDGSFATLNKYSALSYPKRFTGGTRKVELQGEAFFNVSPDKSKPFIITVNDVRIRVVGTAFNVRSRQGETTVTVASGEVEVSRSKHAVSLRAGEKTSVTASKPAFNKVKTVSTLYDYYVNGRIVCDQTPLGELVPVLNEKFGSEIILGRPGLEKLRISTTFHDESLTEVLSIISETFNLLIEHRGEQIILR</sequence>
<accession>A0A2T3HJA8</accession>
<evidence type="ECO:0000313" key="4">
    <source>
        <dbReference type="EMBL" id="PST82536.1"/>
    </source>
</evidence>
<dbReference type="OrthoDB" id="1452822at2"/>
<gene>
    <name evidence="4" type="ORF">C7T94_07640</name>
</gene>
<dbReference type="Gene3D" id="3.55.50.30">
    <property type="match status" value="1"/>
</dbReference>
<evidence type="ECO:0008006" key="6">
    <source>
        <dbReference type="Google" id="ProtNLM"/>
    </source>
</evidence>
<dbReference type="InterPro" id="IPR006860">
    <property type="entry name" value="FecR"/>
</dbReference>
<evidence type="ECO:0000313" key="5">
    <source>
        <dbReference type="Proteomes" id="UP000240912"/>
    </source>
</evidence>